<feature type="region of interest" description="Disordered" evidence="1">
    <location>
        <begin position="93"/>
        <end position="132"/>
    </location>
</feature>
<proteinExistence type="predicted"/>
<evidence type="ECO:0000313" key="2">
    <source>
        <dbReference type="EMBL" id="ANY85965.1"/>
    </source>
</evidence>
<organism evidence="2">
    <name type="scientific">Pseudomonas putida</name>
    <name type="common">Arthrobacter siderocapsulatus</name>
    <dbReference type="NCBI Taxonomy" id="303"/>
    <lineage>
        <taxon>Bacteria</taxon>
        <taxon>Pseudomonadati</taxon>
        <taxon>Pseudomonadota</taxon>
        <taxon>Gammaproteobacteria</taxon>
        <taxon>Pseudomonadales</taxon>
        <taxon>Pseudomonadaceae</taxon>
        <taxon>Pseudomonas</taxon>
    </lineage>
</organism>
<name>A0A1B2F149_PSEPU</name>
<accession>A0A1B2F149</accession>
<dbReference type="Gene3D" id="1.10.10.10">
    <property type="entry name" value="Winged helix-like DNA-binding domain superfamily/Winged helix DNA-binding domain"/>
    <property type="match status" value="1"/>
</dbReference>
<dbReference type="InterPro" id="IPR036390">
    <property type="entry name" value="WH_DNA-bd_sf"/>
</dbReference>
<dbReference type="Pfam" id="PF13730">
    <property type="entry name" value="HTH_36"/>
    <property type="match status" value="1"/>
</dbReference>
<dbReference type="AlphaFoldDB" id="A0A1B2F149"/>
<feature type="compositionally biased region" description="Polar residues" evidence="1">
    <location>
        <begin position="118"/>
        <end position="131"/>
    </location>
</feature>
<dbReference type="SUPFAM" id="SSF46785">
    <property type="entry name" value="Winged helix' DNA-binding domain"/>
    <property type="match status" value="1"/>
</dbReference>
<dbReference type="InterPro" id="IPR036388">
    <property type="entry name" value="WH-like_DNA-bd_sf"/>
</dbReference>
<dbReference type="RefSeq" id="WP_216641844.1">
    <property type="nucleotide sequence ID" value="NZ_CP016634.1"/>
</dbReference>
<evidence type="ECO:0008006" key="3">
    <source>
        <dbReference type="Google" id="ProtNLM"/>
    </source>
</evidence>
<feature type="region of interest" description="Disordered" evidence="1">
    <location>
        <begin position="222"/>
        <end position="251"/>
    </location>
</feature>
<sequence>MITQRKFQGVWIPASLWLDHSLSTNEKVMLVEIGSLEDDIRGCYATNAHFAEFFGLSVSRVSEIISGLAERGLITIEQIREGKRVVERRIRLSNPFEKPNTPSENAANPFGKDGEPPSENTKGSNTSMSNTKRVKDLRASGTEVDAAFEQFWKLYPKKKGRKDALKAWSKLNPDADLQAVMIVALANHCASRDWTKDGGQYIPHASTWLNGERWHDVLQPATGAGHGSNFNNLPQHTPDMYQEAPDGRPNF</sequence>
<gene>
    <name evidence="2" type="ORF">IEC33019_0361</name>
</gene>
<protein>
    <recommendedName>
        <fullName evidence="3">Helix-turn-helix domain-containing protein</fullName>
    </recommendedName>
</protein>
<dbReference type="EMBL" id="CP016634">
    <property type="protein sequence ID" value="ANY85965.1"/>
    <property type="molecule type" value="Genomic_DNA"/>
</dbReference>
<evidence type="ECO:0000256" key="1">
    <source>
        <dbReference type="SAM" id="MobiDB-lite"/>
    </source>
</evidence>
<reference evidence="2" key="1">
    <citation type="submission" date="2016-07" db="EMBL/GenBank/DDBJ databases">
        <title>New class B carbapenemase carried by novel plasmid in Pseudomonas putida enviromental strain in eastern Amazonia.</title>
        <authorList>
            <person name="Souza C.O."/>
            <person name="Lima K.V."/>
            <person name="Brasiliense D.M."/>
            <person name="Perez-Chaparro P.J."/>
            <person name="Mamizuka E.M."/>
            <person name="Lima M.O."/>
            <person name="Lima L.N."/>
            <person name="McCulloch J.A."/>
        </authorList>
    </citation>
    <scope>NUCLEOTIDE SEQUENCE [LARGE SCALE GENOMIC DNA]</scope>
    <source>
        <strain evidence="2">IEC33019</strain>
    </source>
</reference>